<dbReference type="PANTHER" id="PTHR45586:SF1">
    <property type="entry name" value="LIPOPOLYSACCHARIDE ASSEMBLY PROTEIN B"/>
    <property type="match status" value="1"/>
</dbReference>
<keyword evidence="2" id="KW-0802">TPR repeat</keyword>
<accession>A0AAE4K3J2</accession>
<name>A0AAE4K3J2_9BURK</name>
<dbReference type="SUPFAM" id="SSF48452">
    <property type="entry name" value="TPR-like"/>
    <property type="match status" value="1"/>
</dbReference>
<keyword evidence="1" id="KW-0677">Repeat</keyword>
<evidence type="ECO:0000313" key="3">
    <source>
        <dbReference type="EMBL" id="MDT0336396.1"/>
    </source>
</evidence>
<proteinExistence type="predicted"/>
<evidence type="ECO:0000256" key="1">
    <source>
        <dbReference type="ARBA" id="ARBA00022737"/>
    </source>
</evidence>
<dbReference type="SMART" id="SM00028">
    <property type="entry name" value="TPR"/>
    <property type="match status" value="3"/>
</dbReference>
<dbReference type="InterPro" id="IPR019734">
    <property type="entry name" value="TPR_rpt"/>
</dbReference>
<dbReference type="PANTHER" id="PTHR45586">
    <property type="entry name" value="TPR REPEAT-CONTAINING PROTEIN PA4667"/>
    <property type="match status" value="1"/>
</dbReference>
<dbReference type="EMBL" id="JAVRAA010000002">
    <property type="protein sequence ID" value="MDT0336396.1"/>
    <property type="molecule type" value="Genomic_DNA"/>
</dbReference>
<dbReference type="Gene3D" id="3.40.50.2000">
    <property type="entry name" value="Glycogen Phosphorylase B"/>
    <property type="match status" value="1"/>
</dbReference>
<dbReference type="RefSeq" id="WP_310835586.1">
    <property type="nucleotide sequence ID" value="NZ_JAVLSM010000001.1"/>
</dbReference>
<dbReference type="SUPFAM" id="SSF53756">
    <property type="entry name" value="UDP-Glycosyltransferase/glycogen phosphorylase"/>
    <property type="match status" value="1"/>
</dbReference>
<sequence length="526" mass="57793">MNAPDPATLAGIMGLMCEAIALRGAGQPAAALAALDQALRLDAGFLPVLMQRASLLQETGDLPAAAAAYQACLDLLPDYDEARVAHRAVLLQWADAHQARLLQEGARPVDQRVLLARLYHQLDQPHAALSAIEPALPLPALEDQALHADILLRLNRHEEALRCYPDDAAEDEARALIAFNRADILRRMGRIEAAQAGYEEALRCHADFPQAQVGRAHMLLTRGDFAAGWREHEARFRIPELARRAITTPSPCWQHGESLSGKHILLWSEQGQGDCLQFARYLPLVAALAAQVTLCAPAGLLAVLAPSFSQVRCVPHVSEAGPHDCHASLLSLPYLLDLPHPSQAPSAPYLKVDPIRLQQWQQHLAETAAASPRRPRIGLAWAGRQYATPHRSRDVPLAEWLPLFELPVEMVSLQVEIPLADQDVHQELSGRLRTFPLADWADSAALACALDLVISVDTAVVHLAGALGLPCFLPQRLEGEWRWGVQGEQTAWYPSVRLFRQQQRGQWGSVVEQIVAACRERFAAWS</sequence>
<comment type="caution">
    <text evidence="3">The sequence shown here is derived from an EMBL/GenBank/DDBJ whole genome shotgun (WGS) entry which is preliminary data.</text>
</comment>
<reference evidence="3" key="1">
    <citation type="submission" date="2023-02" db="EMBL/GenBank/DDBJ databases">
        <title>Description of Herbaspirillum huttiense subsp. nephrolepsisexaltata and Herbaspirillum huttiense subsp. lycopersicon.</title>
        <authorList>
            <person name="Poudel M."/>
            <person name="Sharma A."/>
            <person name="Goss E."/>
            <person name="Tapia J.H."/>
            <person name="Harmon C.M."/>
            <person name="Jones J.B."/>
        </authorList>
    </citation>
    <scope>NUCLEOTIDE SEQUENCE</scope>
    <source>
        <strain evidence="3">NC40101</strain>
    </source>
</reference>
<dbReference type="InterPro" id="IPR051012">
    <property type="entry name" value="CellSynth/LPSAsmb/PSIAsmb"/>
</dbReference>
<evidence type="ECO:0000256" key="2">
    <source>
        <dbReference type="ARBA" id="ARBA00022803"/>
    </source>
</evidence>
<dbReference type="InterPro" id="IPR011990">
    <property type="entry name" value="TPR-like_helical_dom_sf"/>
</dbReference>
<protein>
    <submittedName>
        <fullName evidence="3">Tetratricopeptide repeat-containing glycosyltransferase family protein</fullName>
    </submittedName>
</protein>
<organism evidence="3">
    <name type="scientific">Herbaspirillum huttiense subsp. nephrolepidis</name>
    <dbReference type="NCBI Taxonomy" id="3075126"/>
    <lineage>
        <taxon>Bacteria</taxon>
        <taxon>Pseudomonadati</taxon>
        <taxon>Pseudomonadota</taxon>
        <taxon>Betaproteobacteria</taxon>
        <taxon>Burkholderiales</taxon>
        <taxon>Oxalobacteraceae</taxon>
        <taxon>Herbaspirillum</taxon>
    </lineage>
</organism>
<dbReference type="Gene3D" id="1.25.40.10">
    <property type="entry name" value="Tetratricopeptide repeat domain"/>
    <property type="match status" value="2"/>
</dbReference>
<dbReference type="AlphaFoldDB" id="A0AAE4K3J2"/>
<gene>
    <name evidence="3" type="ORF">RJN63_06145</name>
</gene>